<dbReference type="Pfam" id="PF25917">
    <property type="entry name" value="BSH_RND"/>
    <property type="match status" value="1"/>
</dbReference>
<evidence type="ECO:0000313" key="3">
    <source>
        <dbReference type="Proteomes" id="UP001156666"/>
    </source>
</evidence>
<keyword evidence="3" id="KW-1185">Reference proteome</keyword>
<reference evidence="2" key="1">
    <citation type="journal article" date="2014" name="Int. J. Syst. Evol. Microbiol.">
        <title>Complete genome sequence of Corynebacterium casei LMG S-19264T (=DSM 44701T), isolated from a smear-ripened cheese.</title>
        <authorList>
            <consortium name="US DOE Joint Genome Institute (JGI-PGF)"/>
            <person name="Walter F."/>
            <person name="Albersmeier A."/>
            <person name="Kalinowski J."/>
            <person name="Ruckert C."/>
        </authorList>
    </citation>
    <scope>NUCLEOTIDE SEQUENCE</scope>
    <source>
        <strain evidence="2">NBRC 108769</strain>
    </source>
</reference>
<organism evidence="2 3">
    <name type="scientific">Portibacter lacus</name>
    <dbReference type="NCBI Taxonomy" id="1099794"/>
    <lineage>
        <taxon>Bacteria</taxon>
        <taxon>Pseudomonadati</taxon>
        <taxon>Bacteroidota</taxon>
        <taxon>Saprospiria</taxon>
        <taxon>Saprospirales</taxon>
        <taxon>Haliscomenobacteraceae</taxon>
        <taxon>Portibacter</taxon>
    </lineage>
</organism>
<reference evidence="2" key="2">
    <citation type="submission" date="2023-01" db="EMBL/GenBank/DDBJ databases">
        <title>Draft genome sequence of Portibacter lacus strain NBRC 108769.</title>
        <authorList>
            <person name="Sun Q."/>
            <person name="Mori K."/>
        </authorList>
    </citation>
    <scope>NUCLEOTIDE SEQUENCE</scope>
    <source>
        <strain evidence="2">NBRC 108769</strain>
    </source>
</reference>
<proteinExistence type="predicted"/>
<dbReference type="GO" id="GO:1990281">
    <property type="term" value="C:efflux pump complex"/>
    <property type="evidence" value="ECO:0007669"/>
    <property type="project" value="TreeGrafter"/>
</dbReference>
<name>A0AA37SVA0_9BACT</name>
<evidence type="ECO:0000313" key="2">
    <source>
        <dbReference type="EMBL" id="GLR18798.1"/>
    </source>
</evidence>
<dbReference type="AlphaFoldDB" id="A0AA37SVA0"/>
<feature type="domain" description="Multidrug resistance protein MdtA-like barrel-sandwich hybrid" evidence="1">
    <location>
        <begin position="74"/>
        <end position="225"/>
    </location>
</feature>
<gene>
    <name evidence="2" type="ORF">GCM10007940_34140</name>
</gene>
<dbReference type="PANTHER" id="PTHR30469:SF15">
    <property type="entry name" value="HLYD FAMILY OF SECRETION PROTEINS"/>
    <property type="match status" value="1"/>
</dbReference>
<evidence type="ECO:0000259" key="1">
    <source>
        <dbReference type="Pfam" id="PF25917"/>
    </source>
</evidence>
<dbReference type="SUPFAM" id="SSF111369">
    <property type="entry name" value="HlyD-like secretion proteins"/>
    <property type="match status" value="1"/>
</dbReference>
<comment type="caution">
    <text evidence="2">The sequence shown here is derived from an EMBL/GenBank/DDBJ whole genome shotgun (WGS) entry which is preliminary data.</text>
</comment>
<dbReference type="Gene3D" id="2.40.50.100">
    <property type="match status" value="1"/>
</dbReference>
<protein>
    <submittedName>
        <fullName evidence="2">MexH family multidrug efflux RND transporter periplasmic adaptor subunit</fullName>
    </submittedName>
</protein>
<accession>A0AA37SVA0</accession>
<dbReference type="PANTHER" id="PTHR30469">
    <property type="entry name" value="MULTIDRUG RESISTANCE PROTEIN MDTA"/>
    <property type="match status" value="1"/>
</dbReference>
<dbReference type="Proteomes" id="UP001156666">
    <property type="component" value="Unassembled WGS sequence"/>
</dbReference>
<dbReference type="Gene3D" id="2.40.30.170">
    <property type="match status" value="1"/>
</dbReference>
<sequence>MKKGTRKNLISALITLLILLGSLFIFQKFSNQKESTLSKAPLKKELRTVKVDYFTPESATNEIEVDGRLQAYERVSISSKVTGIMQQNSADVREGKYFKKGALLYSIDDQEAIFNLQAQKSALFTTISQMMPDIKFDYPDEFQKWEKYLSEFQIDQPITAIPEATTNQEKYFIAGRNILNQYYSIKSLETRLKDYKIYAPFSGIITQSNVFPGSIISPGAALATMINTSVYEMVSPIPLDELKYIKLGQTVNLTSVELGKEWKGKVNRIGNQIDNATQNIPIYITVTGSGLKDGMYLNGELKGAELKDIIKLPKEIFLNPETIYVVKDSLVTSKNITSLKRIDNHVLVRGLNPDDAVITGSLAGLYEGQKVKI</sequence>
<dbReference type="InterPro" id="IPR058625">
    <property type="entry name" value="MdtA-like_BSH"/>
</dbReference>
<dbReference type="RefSeq" id="WP_235292745.1">
    <property type="nucleotide sequence ID" value="NZ_BSOH01000023.1"/>
</dbReference>
<dbReference type="GO" id="GO:0015562">
    <property type="term" value="F:efflux transmembrane transporter activity"/>
    <property type="evidence" value="ECO:0007669"/>
    <property type="project" value="TreeGrafter"/>
</dbReference>
<dbReference type="EMBL" id="BSOH01000023">
    <property type="protein sequence ID" value="GLR18798.1"/>
    <property type="molecule type" value="Genomic_DNA"/>
</dbReference>
<dbReference type="Gene3D" id="2.40.420.20">
    <property type="match status" value="1"/>
</dbReference>
<dbReference type="Gene3D" id="1.10.287.470">
    <property type="entry name" value="Helix hairpin bin"/>
    <property type="match status" value="1"/>
</dbReference>